<evidence type="ECO:0000313" key="1">
    <source>
        <dbReference type="EMBL" id="TYK45193.1"/>
    </source>
</evidence>
<dbReference type="RefSeq" id="WP_148765609.1">
    <property type="nucleotide sequence ID" value="NZ_VSRQ01000007.1"/>
</dbReference>
<dbReference type="Proteomes" id="UP000323505">
    <property type="component" value="Unassembled WGS sequence"/>
</dbReference>
<evidence type="ECO:0000313" key="2">
    <source>
        <dbReference type="Proteomes" id="UP000323505"/>
    </source>
</evidence>
<dbReference type="EMBL" id="VSRQ01000007">
    <property type="protein sequence ID" value="TYK45193.1"/>
    <property type="molecule type" value="Genomic_DNA"/>
</dbReference>
<protein>
    <submittedName>
        <fullName evidence="1">Uncharacterized protein</fullName>
    </submittedName>
</protein>
<accession>A0A5D3FAF4</accession>
<dbReference type="AlphaFoldDB" id="A0A5D3FAF4"/>
<reference evidence="1 2" key="1">
    <citation type="submission" date="2019-08" db="EMBL/GenBank/DDBJ databases">
        <title>Actinomadura sp. nov. CYP1-5 isolated from mountain soil.</title>
        <authorList>
            <person name="Songsumanus A."/>
            <person name="Kuncharoen N."/>
            <person name="Kudo T."/>
            <person name="Yuki M."/>
            <person name="Igarashi Y."/>
            <person name="Tanasupawat S."/>
        </authorList>
    </citation>
    <scope>NUCLEOTIDE SEQUENCE [LARGE SCALE GENOMIC DNA]</scope>
    <source>
        <strain evidence="1 2">CYP1-5</strain>
    </source>
</reference>
<keyword evidence="2" id="KW-1185">Reference proteome</keyword>
<proteinExistence type="predicted"/>
<comment type="caution">
    <text evidence="1">The sequence shown here is derived from an EMBL/GenBank/DDBJ whole genome shotgun (WGS) entry which is preliminary data.</text>
</comment>
<organism evidence="1 2">
    <name type="scientific">Actinomadura decatromicini</name>
    <dbReference type="NCBI Taxonomy" id="2604572"/>
    <lineage>
        <taxon>Bacteria</taxon>
        <taxon>Bacillati</taxon>
        <taxon>Actinomycetota</taxon>
        <taxon>Actinomycetes</taxon>
        <taxon>Streptosporangiales</taxon>
        <taxon>Thermomonosporaceae</taxon>
        <taxon>Actinomadura</taxon>
    </lineage>
</organism>
<gene>
    <name evidence="1" type="ORF">FXF68_31440</name>
</gene>
<sequence length="86" mass="9336">MSAPEPRTGTCHRCGQTRPLFRADPKWGETPVWLCSPDWQVFAEARANGTFVDWDDAFDNATDEQMNEALDGRVPGGGLARGGAVA</sequence>
<name>A0A5D3FAF4_9ACTN</name>